<feature type="transmembrane region" description="Helical" evidence="9">
    <location>
        <begin position="279"/>
        <end position="299"/>
    </location>
</feature>
<comment type="subcellular location">
    <subcellularLocation>
        <location evidence="1">Cell membrane</location>
        <topology evidence="1">Multi-pass membrane protein</topology>
    </subcellularLocation>
</comment>
<dbReference type="CDD" id="cd17346">
    <property type="entry name" value="MFS_DtpA_like"/>
    <property type="match status" value="1"/>
</dbReference>
<evidence type="ECO:0000256" key="2">
    <source>
        <dbReference type="ARBA" id="ARBA00022448"/>
    </source>
</evidence>
<dbReference type="PROSITE" id="PS01022">
    <property type="entry name" value="PTR2_1"/>
    <property type="match status" value="1"/>
</dbReference>
<accession>A0A5C6CCA4</accession>
<dbReference type="OrthoDB" id="9772725at2"/>
<comment type="caution">
    <text evidence="10">The sequence shown here is derived from an EMBL/GenBank/DDBJ whole genome shotgun (WGS) entry which is preliminary data.</text>
</comment>
<keyword evidence="6 9" id="KW-1133">Transmembrane helix</keyword>
<dbReference type="GO" id="GO:1904680">
    <property type="term" value="F:peptide transmembrane transporter activity"/>
    <property type="evidence" value="ECO:0007669"/>
    <property type="project" value="InterPro"/>
</dbReference>
<evidence type="ECO:0000256" key="9">
    <source>
        <dbReference type="SAM" id="Phobius"/>
    </source>
</evidence>
<keyword evidence="2" id="KW-0813">Transport</keyword>
<feature type="transmembrane region" description="Helical" evidence="9">
    <location>
        <begin position="98"/>
        <end position="115"/>
    </location>
</feature>
<dbReference type="Proteomes" id="UP000316304">
    <property type="component" value="Unassembled WGS sequence"/>
</dbReference>
<dbReference type="SUPFAM" id="SSF103473">
    <property type="entry name" value="MFS general substrate transporter"/>
    <property type="match status" value="2"/>
</dbReference>
<feature type="transmembrane region" description="Helical" evidence="9">
    <location>
        <begin position="159"/>
        <end position="180"/>
    </location>
</feature>
<evidence type="ECO:0000256" key="5">
    <source>
        <dbReference type="ARBA" id="ARBA00022856"/>
    </source>
</evidence>
<feature type="transmembrane region" description="Helical" evidence="9">
    <location>
        <begin position="212"/>
        <end position="228"/>
    </location>
</feature>
<name>A0A5C6CCA4_9BACT</name>
<protein>
    <submittedName>
        <fullName evidence="10">Dipeptide permease D</fullName>
    </submittedName>
</protein>
<keyword evidence="11" id="KW-1185">Reference proteome</keyword>
<dbReference type="InterPro" id="IPR050171">
    <property type="entry name" value="MFS_Transporters"/>
</dbReference>
<reference evidence="10 11" key="1">
    <citation type="submission" date="2019-02" db="EMBL/GenBank/DDBJ databases">
        <title>Deep-cultivation of Planctomycetes and their phenomic and genomic characterization uncovers novel biology.</title>
        <authorList>
            <person name="Wiegand S."/>
            <person name="Jogler M."/>
            <person name="Boedeker C."/>
            <person name="Pinto D."/>
            <person name="Vollmers J."/>
            <person name="Rivas-Marin E."/>
            <person name="Kohn T."/>
            <person name="Peeters S.H."/>
            <person name="Heuer A."/>
            <person name="Rast P."/>
            <person name="Oberbeckmann S."/>
            <person name="Bunk B."/>
            <person name="Jeske O."/>
            <person name="Meyerdierks A."/>
            <person name="Storesund J.E."/>
            <person name="Kallscheuer N."/>
            <person name="Luecker S."/>
            <person name="Lage O.M."/>
            <person name="Pohl T."/>
            <person name="Merkel B.J."/>
            <person name="Hornburger P."/>
            <person name="Mueller R.-W."/>
            <person name="Bruemmer F."/>
            <person name="Labrenz M."/>
            <person name="Spormann A.M."/>
            <person name="Op Den Camp H."/>
            <person name="Overmann J."/>
            <person name="Amann R."/>
            <person name="Jetten M.S.M."/>
            <person name="Mascher T."/>
            <person name="Medema M.H."/>
            <person name="Devos D.P."/>
            <person name="Kaster A.-K."/>
            <person name="Ovreas L."/>
            <person name="Rohde M."/>
            <person name="Galperin M.Y."/>
            <person name="Jogler C."/>
        </authorList>
    </citation>
    <scope>NUCLEOTIDE SEQUENCE [LARGE SCALE GENOMIC DNA]</scope>
    <source>
        <strain evidence="10 11">Pla52o</strain>
    </source>
</reference>
<dbReference type="InterPro" id="IPR036259">
    <property type="entry name" value="MFS_trans_sf"/>
</dbReference>
<dbReference type="PANTHER" id="PTHR23517">
    <property type="entry name" value="RESISTANCE PROTEIN MDTM, PUTATIVE-RELATED-RELATED"/>
    <property type="match status" value="1"/>
</dbReference>
<dbReference type="NCBIfam" id="TIGR00924">
    <property type="entry name" value="yjdL_sub1_fam"/>
    <property type="match status" value="1"/>
</dbReference>
<dbReference type="AlphaFoldDB" id="A0A5C6CCA4"/>
<dbReference type="InterPro" id="IPR005279">
    <property type="entry name" value="Dipep/tripep_permease"/>
</dbReference>
<evidence type="ECO:0000313" key="10">
    <source>
        <dbReference type="EMBL" id="TWU22423.1"/>
    </source>
</evidence>
<dbReference type="GO" id="GO:0006857">
    <property type="term" value="P:oligopeptide transport"/>
    <property type="evidence" value="ECO:0007669"/>
    <property type="project" value="InterPro"/>
</dbReference>
<dbReference type="GO" id="GO:0005886">
    <property type="term" value="C:plasma membrane"/>
    <property type="evidence" value="ECO:0007669"/>
    <property type="project" value="UniProtKB-SubCell"/>
</dbReference>
<feature type="region of interest" description="Disordered" evidence="8">
    <location>
        <begin position="1"/>
        <end position="20"/>
    </location>
</feature>
<dbReference type="EMBL" id="SJPT01000005">
    <property type="protein sequence ID" value="TWU22423.1"/>
    <property type="molecule type" value="Genomic_DNA"/>
</dbReference>
<dbReference type="Gene3D" id="1.20.1250.20">
    <property type="entry name" value="MFS general substrate transporter like domains"/>
    <property type="match status" value="3"/>
</dbReference>
<feature type="transmembrane region" description="Helical" evidence="9">
    <location>
        <begin position="635"/>
        <end position="663"/>
    </location>
</feature>
<keyword evidence="5" id="KW-0653">Protein transport</keyword>
<evidence type="ECO:0000313" key="11">
    <source>
        <dbReference type="Proteomes" id="UP000316304"/>
    </source>
</evidence>
<feature type="transmembrane region" description="Helical" evidence="9">
    <location>
        <begin position="121"/>
        <end position="147"/>
    </location>
</feature>
<feature type="transmembrane region" description="Helical" evidence="9">
    <location>
        <begin position="186"/>
        <end position="205"/>
    </location>
</feature>
<feature type="transmembrane region" description="Helical" evidence="9">
    <location>
        <begin position="591"/>
        <end position="615"/>
    </location>
</feature>
<feature type="transmembrane region" description="Helical" evidence="9">
    <location>
        <begin position="350"/>
        <end position="367"/>
    </location>
</feature>
<evidence type="ECO:0000256" key="8">
    <source>
        <dbReference type="SAM" id="MobiDB-lite"/>
    </source>
</evidence>
<keyword evidence="5" id="KW-0571">Peptide transport</keyword>
<feature type="transmembrane region" description="Helical" evidence="9">
    <location>
        <begin position="492"/>
        <end position="513"/>
    </location>
</feature>
<feature type="compositionally biased region" description="Polar residues" evidence="8">
    <location>
        <begin position="1"/>
        <end position="11"/>
    </location>
</feature>
<keyword evidence="3" id="KW-1003">Cell membrane</keyword>
<keyword evidence="7 9" id="KW-0472">Membrane</keyword>
<feature type="transmembrane region" description="Helical" evidence="9">
    <location>
        <begin position="66"/>
        <end position="86"/>
    </location>
</feature>
<keyword evidence="4 9" id="KW-0812">Transmembrane</keyword>
<evidence type="ECO:0000256" key="6">
    <source>
        <dbReference type="ARBA" id="ARBA00022989"/>
    </source>
</evidence>
<organism evidence="10 11">
    <name type="scientific">Novipirellula galeiformis</name>
    <dbReference type="NCBI Taxonomy" id="2528004"/>
    <lineage>
        <taxon>Bacteria</taxon>
        <taxon>Pseudomonadati</taxon>
        <taxon>Planctomycetota</taxon>
        <taxon>Planctomycetia</taxon>
        <taxon>Pirellulales</taxon>
        <taxon>Pirellulaceae</taxon>
        <taxon>Novipirellula</taxon>
    </lineage>
</organism>
<feature type="transmembrane region" description="Helical" evidence="9">
    <location>
        <begin position="379"/>
        <end position="397"/>
    </location>
</feature>
<feature type="transmembrane region" description="Helical" evidence="9">
    <location>
        <begin position="525"/>
        <end position="545"/>
    </location>
</feature>
<proteinExistence type="predicted"/>
<dbReference type="PANTHER" id="PTHR23517:SF15">
    <property type="entry name" value="PROTON-DEPENDENT OLIGOPEPTIDE FAMILY TRANSPORT PROTEIN"/>
    <property type="match status" value="1"/>
</dbReference>
<feature type="transmembrane region" description="Helical" evidence="9">
    <location>
        <begin position="234"/>
        <end position="258"/>
    </location>
</feature>
<dbReference type="Pfam" id="PF00854">
    <property type="entry name" value="PTR2"/>
    <property type="match status" value="2"/>
</dbReference>
<evidence type="ECO:0000256" key="3">
    <source>
        <dbReference type="ARBA" id="ARBA00022475"/>
    </source>
</evidence>
<dbReference type="InterPro" id="IPR018456">
    <property type="entry name" value="PTR2_symporter_CS"/>
</dbReference>
<evidence type="ECO:0000256" key="7">
    <source>
        <dbReference type="ARBA" id="ARBA00023136"/>
    </source>
</evidence>
<feature type="transmembrane region" description="Helical" evidence="9">
    <location>
        <begin position="557"/>
        <end position="579"/>
    </location>
</feature>
<dbReference type="RefSeq" id="WP_146595589.1">
    <property type="nucleotide sequence ID" value="NZ_SJPT01000005.1"/>
</dbReference>
<evidence type="ECO:0000256" key="4">
    <source>
        <dbReference type="ARBA" id="ARBA00022692"/>
    </source>
</evidence>
<evidence type="ECO:0000256" key="1">
    <source>
        <dbReference type="ARBA" id="ARBA00004651"/>
    </source>
</evidence>
<gene>
    <name evidence="10" type="primary">dtpD</name>
    <name evidence="10" type="ORF">Pla52o_34790</name>
</gene>
<sequence length="673" mass="73200">MSADASANPTRSDADLHEGQSTLFGHPTGLYTLFFAEMWERFSYYGMRALLILYMIKGFLKYGDEQAYTVYGAYTALVYMTPFFGGMLADRILGQRRAVILGAVLMSAGHLLMTYEAQWPFFVALSLLIVGNGFFKPNISTIVGTLYPKGSGKRDGGFTIFYMGINLGAAMSPLLCGYIGETYGWHYGFGLATFGMLAGLAVFVMPTRVTQGLIALGAIASAGGMLVFRPDNPWTTAVNVFVAIALLAAGTIACIALSRGGLSADKGRRPEGMDGRHDWKVYLGTLIAIPILTLLVSGFSPLTEDGKSLQLISNETIADFTGDAQQDASAPVKAVRNIAAVFMKEISKPAGLVLTVIGVIAFGYLILQTFQLDRIPRQRMIVALVLIFFQMLFFAFFEQAGSSVNLFTDRNVDRVVETEIVTDAMVGQTVSIEPTQEQIGYEWKEGVIFSLSDLDQLRAEHADSHFQIDWTIRESNLGMGIASRESELPTSLFQSVNPIFILLLGLVFSTLWTQLRMRNLDPSSPVKFALGLTLLGIGFGAFWYGAVTANGRGMVTISWLLLGYMLQTMGELCLSPVGLSTMTKLSPRHLVSTVMGGWFLATAFSQYLAAIISQLTGVSEGGDTGNVIPLPTETVHVYGGVFGTIAITAILSGLACLILSPWLSRWMHEQDER</sequence>
<dbReference type="InterPro" id="IPR000109">
    <property type="entry name" value="POT_fam"/>
</dbReference>